<reference evidence="1" key="2">
    <citation type="submission" date="2020-11" db="EMBL/GenBank/DDBJ databases">
        <authorList>
            <person name="McCartney M.A."/>
            <person name="Auch B."/>
            <person name="Kono T."/>
            <person name="Mallez S."/>
            <person name="Becker A."/>
            <person name="Gohl D.M."/>
            <person name="Silverstein K.A.T."/>
            <person name="Koren S."/>
            <person name="Bechman K.B."/>
            <person name="Herman A."/>
            <person name="Abrahante J.E."/>
            <person name="Garbe J."/>
        </authorList>
    </citation>
    <scope>NUCLEOTIDE SEQUENCE</scope>
    <source>
        <strain evidence="1">Duluth1</strain>
        <tissue evidence="1">Whole animal</tissue>
    </source>
</reference>
<comment type="caution">
    <text evidence="1">The sequence shown here is derived from an EMBL/GenBank/DDBJ whole genome shotgun (WGS) entry which is preliminary data.</text>
</comment>
<dbReference type="Proteomes" id="UP000828390">
    <property type="component" value="Unassembled WGS sequence"/>
</dbReference>
<gene>
    <name evidence="1" type="ORF">DPMN_194122</name>
</gene>
<evidence type="ECO:0000313" key="1">
    <source>
        <dbReference type="EMBL" id="KAH3691723.1"/>
    </source>
</evidence>
<reference evidence="1" key="1">
    <citation type="journal article" date="2019" name="bioRxiv">
        <title>The Genome of the Zebra Mussel, Dreissena polymorpha: A Resource for Invasive Species Research.</title>
        <authorList>
            <person name="McCartney M.A."/>
            <person name="Auch B."/>
            <person name="Kono T."/>
            <person name="Mallez S."/>
            <person name="Zhang Y."/>
            <person name="Obille A."/>
            <person name="Becker A."/>
            <person name="Abrahante J.E."/>
            <person name="Garbe J."/>
            <person name="Badalamenti J.P."/>
            <person name="Herman A."/>
            <person name="Mangelson H."/>
            <person name="Liachko I."/>
            <person name="Sullivan S."/>
            <person name="Sone E.D."/>
            <person name="Koren S."/>
            <person name="Silverstein K.A.T."/>
            <person name="Beckman K.B."/>
            <person name="Gohl D.M."/>
        </authorList>
    </citation>
    <scope>NUCLEOTIDE SEQUENCE</scope>
    <source>
        <strain evidence="1">Duluth1</strain>
        <tissue evidence="1">Whole animal</tissue>
    </source>
</reference>
<proteinExistence type="predicted"/>
<name>A0A9D3Y4P5_DREPO</name>
<evidence type="ECO:0000313" key="2">
    <source>
        <dbReference type="Proteomes" id="UP000828390"/>
    </source>
</evidence>
<dbReference type="EMBL" id="JAIWYP010000031">
    <property type="protein sequence ID" value="KAH3691723.1"/>
    <property type="molecule type" value="Genomic_DNA"/>
</dbReference>
<dbReference type="AlphaFoldDB" id="A0A9D3Y4P5"/>
<sequence length="131" mass="15234">MSCHQHKGPHWIQEEAVVDITTRTREWFRPRGSSGRYYNSDSAMVPGPEEAVVRASPYFRRCDFFHVTIHIIESLLDRCKPQPPHCAADLLRGRMGTNLSGMHSTYQTYMRPERELNPVHLSAKRVYQPPR</sequence>
<protein>
    <submittedName>
        <fullName evidence="1">Uncharacterized protein</fullName>
    </submittedName>
</protein>
<organism evidence="1 2">
    <name type="scientific">Dreissena polymorpha</name>
    <name type="common">Zebra mussel</name>
    <name type="synonym">Mytilus polymorpha</name>
    <dbReference type="NCBI Taxonomy" id="45954"/>
    <lineage>
        <taxon>Eukaryota</taxon>
        <taxon>Metazoa</taxon>
        <taxon>Spiralia</taxon>
        <taxon>Lophotrochozoa</taxon>
        <taxon>Mollusca</taxon>
        <taxon>Bivalvia</taxon>
        <taxon>Autobranchia</taxon>
        <taxon>Heteroconchia</taxon>
        <taxon>Euheterodonta</taxon>
        <taxon>Imparidentia</taxon>
        <taxon>Neoheterodontei</taxon>
        <taxon>Myida</taxon>
        <taxon>Dreissenoidea</taxon>
        <taxon>Dreissenidae</taxon>
        <taxon>Dreissena</taxon>
    </lineage>
</organism>
<keyword evidence="2" id="KW-1185">Reference proteome</keyword>
<accession>A0A9D3Y4P5</accession>